<keyword evidence="1" id="KW-1133">Transmembrane helix</keyword>
<dbReference type="EMBL" id="JAUSZV010000005">
    <property type="protein sequence ID" value="MDQ0907226.1"/>
    <property type="molecule type" value="Genomic_DNA"/>
</dbReference>
<evidence type="ECO:0000313" key="2">
    <source>
        <dbReference type="EMBL" id="MDQ0907226.1"/>
    </source>
</evidence>
<dbReference type="Proteomes" id="UP001234216">
    <property type="component" value="Unassembled WGS sequence"/>
</dbReference>
<evidence type="ECO:0000313" key="3">
    <source>
        <dbReference type="Proteomes" id="UP001234216"/>
    </source>
</evidence>
<comment type="caution">
    <text evidence="2">The sequence shown here is derived from an EMBL/GenBank/DDBJ whole genome shotgun (WGS) entry which is preliminary data.</text>
</comment>
<protein>
    <submittedName>
        <fullName evidence="2">Uncharacterized protein</fullName>
    </submittedName>
</protein>
<name>A0AAW8FDA2_9ACTN</name>
<keyword evidence="1" id="KW-0812">Transmembrane</keyword>
<dbReference type="AlphaFoldDB" id="A0AAW8FDA2"/>
<evidence type="ECO:0000256" key="1">
    <source>
        <dbReference type="SAM" id="Phobius"/>
    </source>
</evidence>
<reference evidence="2" key="1">
    <citation type="submission" date="2023-07" db="EMBL/GenBank/DDBJ databases">
        <title>Comparative genomics of wheat-associated soil bacteria to identify genetic determinants of phenazine resistance.</title>
        <authorList>
            <person name="Mouncey N."/>
        </authorList>
    </citation>
    <scope>NUCLEOTIDE SEQUENCE</scope>
    <source>
        <strain evidence="2">V4I22</strain>
    </source>
</reference>
<accession>A0AAW8FDA2</accession>
<proteinExistence type="predicted"/>
<feature type="transmembrane region" description="Helical" evidence="1">
    <location>
        <begin position="20"/>
        <end position="40"/>
    </location>
</feature>
<organism evidence="2 3">
    <name type="scientific">Streptomyces canus</name>
    <dbReference type="NCBI Taxonomy" id="58343"/>
    <lineage>
        <taxon>Bacteria</taxon>
        <taxon>Bacillati</taxon>
        <taxon>Actinomycetota</taxon>
        <taxon>Actinomycetes</taxon>
        <taxon>Kitasatosporales</taxon>
        <taxon>Streptomycetaceae</taxon>
        <taxon>Streptomyces</taxon>
        <taxon>Streptomyces aurantiacus group</taxon>
    </lineage>
</organism>
<keyword evidence="1" id="KW-0472">Membrane</keyword>
<gene>
    <name evidence="2" type="ORF">QFZ22_003211</name>
</gene>
<sequence>MHMAGVPLAAPPGGVVSPVTLGWIGAGVAALVLVNLLIAFGSRRRRRQVPPGRLREELRGEIRNGAPNVRGHIRVNPARYPGISAGEAETIAGEEGFARQTHGTKGMWLFLRRVSD</sequence>